<feature type="compositionally biased region" description="Polar residues" evidence="10">
    <location>
        <begin position="316"/>
        <end position="326"/>
    </location>
</feature>
<dbReference type="CDD" id="cd20336">
    <property type="entry name" value="Rcat_RBR"/>
    <property type="match status" value="1"/>
</dbReference>
<sequence>MMTVDESRHRKAIQDKKRRFRVERRERAKAEAEREIRPELRECTVCAEDFPTMEFPQLAGCTHVADICRGCFNTWVDDQIKSGTLIADIQCPESDCVTAVSEPDVQQHAYPQFCDRYNRLSNITRYSEIPGFRLCNGPSCSSGQIRDRGNTGNDIFRCTECSFRMCVNHGNSITDGVPMHDGESCNAYDERIAWQKLPTAAQEAASRAVIDQDTVRCPGEGCRYSIQKNHGCDHMTCSRCRFQFCYICSAAYGGRNGIHTQGNAAHEPSCRHYRPPPPPRQQLQPQQLLTPTNIPIPLPRRRSNHSPNSRRRLTWSWPTQFASPRSRTFAPRQNPDLPNLPQDRRTKRPRGDNGDIALPEPENDGGE</sequence>
<evidence type="ECO:0000256" key="3">
    <source>
        <dbReference type="ARBA" id="ARBA00022679"/>
    </source>
</evidence>
<feature type="domain" description="RING-type" evidence="12">
    <location>
        <begin position="39"/>
        <end position="270"/>
    </location>
</feature>
<name>A0A6A7AU25_9PLEO</name>
<feature type="compositionally biased region" description="Basic residues" evidence="10">
    <location>
        <begin position="299"/>
        <end position="313"/>
    </location>
</feature>
<dbReference type="EMBL" id="MU006344">
    <property type="protein sequence ID" value="KAF2845628.1"/>
    <property type="molecule type" value="Genomic_DNA"/>
</dbReference>
<evidence type="ECO:0000259" key="11">
    <source>
        <dbReference type="PROSITE" id="PS50089"/>
    </source>
</evidence>
<dbReference type="Gene3D" id="3.30.40.10">
    <property type="entry name" value="Zinc/RING finger domain, C3HC4 (zinc finger)"/>
    <property type="match status" value="1"/>
</dbReference>
<evidence type="ECO:0000256" key="7">
    <source>
        <dbReference type="ARBA" id="ARBA00022786"/>
    </source>
</evidence>
<proteinExistence type="predicted"/>
<gene>
    <name evidence="13" type="ORF">T440DRAFT_472529</name>
</gene>
<evidence type="ECO:0000256" key="1">
    <source>
        <dbReference type="ARBA" id="ARBA00001798"/>
    </source>
</evidence>
<evidence type="ECO:0000256" key="4">
    <source>
        <dbReference type="ARBA" id="ARBA00022723"/>
    </source>
</evidence>
<comment type="catalytic activity">
    <reaction evidence="1">
        <text>[E2 ubiquitin-conjugating enzyme]-S-ubiquitinyl-L-cysteine + [acceptor protein]-L-lysine = [E2 ubiquitin-conjugating enzyme]-L-cysteine + [acceptor protein]-N(6)-ubiquitinyl-L-lysine.</text>
        <dbReference type="EC" id="2.3.2.31"/>
    </reaction>
</comment>
<dbReference type="PANTHER" id="PTHR11685">
    <property type="entry name" value="RBR FAMILY RING FINGER AND IBR DOMAIN-CONTAINING"/>
    <property type="match status" value="1"/>
</dbReference>
<dbReference type="CDD" id="cd20335">
    <property type="entry name" value="BRcat_RBR"/>
    <property type="match status" value="1"/>
</dbReference>
<keyword evidence="7" id="KW-0833">Ubl conjugation pathway</keyword>
<reference evidence="13" key="1">
    <citation type="submission" date="2020-01" db="EMBL/GenBank/DDBJ databases">
        <authorList>
            <consortium name="DOE Joint Genome Institute"/>
            <person name="Haridas S."/>
            <person name="Albert R."/>
            <person name="Binder M."/>
            <person name="Bloem J."/>
            <person name="Labutti K."/>
            <person name="Salamov A."/>
            <person name="Andreopoulos B."/>
            <person name="Baker S.E."/>
            <person name="Barry K."/>
            <person name="Bills G."/>
            <person name="Bluhm B.H."/>
            <person name="Cannon C."/>
            <person name="Castanera R."/>
            <person name="Culley D.E."/>
            <person name="Daum C."/>
            <person name="Ezra D."/>
            <person name="Gonzalez J.B."/>
            <person name="Henrissat B."/>
            <person name="Kuo A."/>
            <person name="Liang C."/>
            <person name="Lipzen A."/>
            <person name="Lutzoni F."/>
            <person name="Magnuson J."/>
            <person name="Mondo S."/>
            <person name="Nolan M."/>
            <person name="Ohm R."/>
            <person name="Pangilinan J."/>
            <person name="Park H.-J."/>
            <person name="Ramirez L."/>
            <person name="Alfaro M."/>
            <person name="Sun H."/>
            <person name="Tritt A."/>
            <person name="Yoshinaga Y."/>
            <person name="Zwiers L.-H."/>
            <person name="Turgeon B.G."/>
            <person name="Goodwin S.B."/>
            <person name="Spatafora J.W."/>
            <person name="Crous P.W."/>
            <person name="Grigoriev I.V."/>
        </authorList>
    </citation>
    <scope>NUCLEOTIDE SEQUENCE</scope>
    <source>
        <strain evidence="13">IPT5</strain>
    </source>
</reference>
<dbReference type="SMART" id="SM00647">
    <property type="entry name" value="IBR"/>
    <property type="match status" value="2"/>
</dbReference>
<feature type="domain" description="RING-type" evidence="11">
    <location>
        <begin position="43"/>
        <end position="92"/>
    </location>
</feature>
<dbReference type="Proteomes" id="UP000799423">
    <property type="component" value="Unassembled WGS sequence"/>
</dbReference>
<evidence type="ECO:0000256" key="6">
    <source>
        <dbReference type="ARBA" id="ARBA00022771"/>
    </source>
</evidence>
<dbReference type="SUPFAM" id="SSF57850">
    <property type="entry name" value="RING/U-box"/>
    <property type="match status" value="3"/>
</dbReference>
<dbReference type="AlphaFoldDB" id="A0A6A7AU25"/>
<organism evidence="13 14">
    <name type="scientific">Plenodomus tracheiphilus IPT5</name>
    <dbReference type="NCBI Taxonomy" id="1408161"/>
    <lineage>
        <taxon>Eukaryota</taxon>
        <taxon>Fungi</taxon>
        <taxon>Dikarya</taxon>
        <taxon>Ascomycota</taxon>
        <taxon>Pezizomycotina</taxon>
        <taxon>Dothideomycetes</taxon>
        <taxon>Pleosporomycetidae</taxon>
        <taxon>Pleosporales</taxon>
        <taxon>Pleosporineae</taxon>
        <taxon>Leptosphaeriaceae</taxon>
        <taxon>Plenodomus</taxon>
    </lineage>
</organism>
<protein>
    <recommendedName>
        <fullName evidence="2">RBR-type E3 ubiquitin transferase</fullName>
        <ecNumber evidence="2">2.3.2.31</ecNumber>
    </recommendedName>
</protein>
<keyword evidence="6 9" id="KW-0863">Zinc-finger</keyword>
<dbReference type="OrthoDB" id="1431934at2759"/>
<evidence type="ECO:0000259" key="12">
    <source>
        <dbReference type="PROSITE" id="PS51873"/>
    </source>
</evidence>
<feature type="compositionally biased region" description="Low complexity" evidence="10">
    <location>
        <begin position="281"/>
        <end position="295"/>
    </location>
</feature>
<evidence type="ECO:0000256" key="8">
    <source>
        <dbReference type="ARBA" id="ARBA00022833"/>
    </source>
</evidence>
<dbReference type="EC" id="2.3.2.31" evidence="2"/>
<keyword evidence="3" id="KW-0808">Transferase</keyword>
<dbReference type="PROSITE" id="PS51873">
    <property type="entry name" value="TRIAD"/>
    <property type="match status" value="1"/>
</dbReference>
<feature type="region of interest" description="Disordered" evidence="10">
    <location>
        <begin position="262"/>
        <end position="367"/>
    </location>
</feature>
<keyword evidence="14" id="KW-1185">Reference proteome</keyword>
<dbReference type="InterPro" id="IPR001841">
    <property type="entry name" value="Znf_RING"/>
</dbReference>
<dbReference type="GO" id="GO:0061630">
    <property type="term" value="F:ubiquitin protein ligase activity"/>
    <property type="evidence" value="ECO:0007669"/>
    <property type="project" value="UniProtKB-EC"/>
</dbReference>
<evidence type="ECO:0000256" key="9">
    <source>
        <dbReference type="PROSITE-ProRule" id="PRU00175"/>
    </source>
</evidence>
<dbReference type="GO" id="GO:0016567">
    <property type="term" value="P:protein ubiquitination"/>
    <property type="evidence" value="ECO:0007669"/>
    <property type="project" value="InterPro"/>
</dbReference>
<accession>A0A6A7AU25</accession>
<dbReference type="InterPro" id="IPR013083">
    <property type="entry name" value="Znf_RING/FYVE/PHD"/>
</dbReference>
<evidence type="ECO:0000256" key="10">
    <source>
        <dbReference type="SAM" id="MobiDB-lite"/>
    </source>
</evidence>
<keyword evidence="8" id="KW-0862">Zinc</keyword>
<dbReference type="Gene3D" id="1.20.120.1750">
    <property type="match status" value="1"/>
</dbReference>
<dbReference type="PROSITE" id="PS50089">
    <property type="entry name" value="ZF_RING_2"/>
    <property type="match status" value="1"/>
</dbReference>
<keyword evidence="5" id="KW-0677">Repeat</keyword>
<dbReference type="InterPro" id="IPR031127">
    <property type="entry name" value="E3_UB_ligase_RBR"/>
</dbReference>
<dbReference type="InterPro" id="IPR044066">
    <property type="entry name" value="TRIAD_supradom"/>
</dbReference>
<dbReference type="GO" id="GO:0008270">
    <property type="term" value="F:zinc ion binding"/>
    <property type="evidence" value="ECO:0007669"/>
    <property type="project" value="UniProtKB-KW"/>
</dbReference>
<keyword evidence="4" id="KW-0479">Metal-binding</keyword>
<evidence type="ECO:0000256" key="2">
    <source>
        <dbReference type="ARBA" id="ARBA00012251"/>
    </source>
</evidence>
<dbReference type="InterPro" id="IPR002867">
    <property type="entry name" value="IBR_dom"/>
</dbReference>
<evidence type="ECO:0000256" key="5">
    <source>
        <dbReference type="ARBA" id="ARBA00022737"/>
    </source>
</evidence>
<dbReference type="Pfam" id="PF01485">
    <property type="entry name" value="IBR"/>
    <property type="match status" value="2"/>
</dbReference>
<evidence type="ECO:0000313" key="13">
    <source>
        <dbReference type="EMBL" id="KAF2845628.1"/>
    </source>
</evidence>
<evidence type="ECO:0000313" key="14">
    <source>
        <dbReference type="Proteomes" id="UP000799423"/>
    </source>
</evidence>